<dbReference type="Proteomes" id="UP001153269">
    <property type="component" value="Unassembled WGS sequence"/>
</dbReference>
<dbReference type="AlphaFoldDB" id="A0A9N7UQS2"/>
<sequence>MGAARRSSARSRQRRNRLLGARQSVLVPDEVEFWRMRRMAHLWGYLGALCGLHLSPARSSPTCVPKSRSGWKLVIITQQLATGGCTLGQIQTDWHPDP</sequence>
<dbReference type="EMBL" id="CADEAL010001981">
    <property type="protein sequence ID" value="CAB1437082.1"/>
    <property type="molecule type" value="Genomic_DNA"/>
</dbReference>
<accession>A0A9N7UQS2</accession>
<organism evidence="1 2">
    <name type="scientific">Pleuronectes platessa</name>
    <name type="common">European plaice</name>
    <dbReference type="NCBI Taxonomy" id="8262"/>
    <lineage>
        <taxon>Eukaryota</taxon>
        <taxon>Metazoa</taxon>
        <taxon>Chordata</taxon>
        <taxon>Craniata</taxon>
        <taxon>Vertebrata</taxon>
        <taxon>Euteleostomi</taxon>
        <taxon>Actinopterygii</taxon>
        <taxon>Neopterygii</taxon>
        <taxon>Teleostei</taxon>
        <taxon>Neoteleostei</taxon>
        <taxon>Acanthomorphata</taxon>
        <taxon>Carangaria</taxon>
        <taxon>Pleuronectiformes</taxon>
        <taxon>Pleuronectoidei</taxon>
        <taxon>Pleuronectidae</taxon>
        <taxon>Pleuronectes</taxon>
    </lineage>
</organism>
<proteinExistence type="predicted"/>
<protein>
    <submittedName>
        <fullName evidence="1">Uncharacterized protein</fullName>
    </submittedName>
</protein>
<gene>
    <name evidence="1" type="ORF">PLEPLA_LOCUS25115</name>
</gene>
<reference evidence="1" key="1">
    <citation type="submission" date="2020-03" db="EMBL/GenBank/DDBJ databases">
        <authorList>
            <person name="Weist P."/>
        </authorList>
    </citation>
    <scope>NUCLEOTIDE SEQUENCE</scope>
</reference>
<comment type="caution">
    <text evidence="1">The sequence shown here is derived from an EMBL/GenBank/DDBJ whole genome shotgun (WGS) entry which is preliminary data.</text>
</comment>
<evidence type="ECO:0000313" key="2">
    <source>
        <dbReference type="Proteomes" id="UP001153269"/>
    </source>
</evidence>
<name>A0A9N7UQS2_PLEPL</name>
<evidence type="ECO:0000313" key="1">
    <source>
        <dbReference type="EMBL" id="CAB1437082.1"/>
    </source>
</evidence>
<keyword evidence="2" id="KW-1185">Reference proteome</keyword>